<feature type="transmembrane region" description="Helical" evidence="1">
    <location>
        <begin position="113"/>
        <end position="136"/>
    </location>
</feature>
<evidence type="ECO:0000313" key="2">
    <source>
        <dbReference type="EMBL" id="GLK06848.1"/>
    </source>
</evidence>
<dbReference type="RefSeq" id="WP_271215443.1">
    <property type="nucleotide sequence ID" value="NZ_BAAAVD010000006.1"/>
</dbReference>
<evidence type="ECO:0000256" key="1">
    <source>
        <dbReference type="SAM" id="Phobius"/>
    </source>
</evidence>
<proteinExistence type="predicted"/>
<keyword evidence="3" id="KW-1185">Reference proteome</keyword>
<keyword evidence="1" id="KW-0472">Membrane</keyword>
<feature type="transmembrane region" description="Helical" evidence="1">
    <location>
        <begin position="143"/>
        <end position="164"/>
    </location>
</feature>
<keyword evidence="1" id="KW-1133">Transmembrane helix</keyword>
<dbReference type="AlphaFoldDB" id="A0A9W6HWG4"/>
<evidence type="ECO:0000313" key="3">
    <source>
        <dbReference type="Proteomes" id="UP001143474"/>
    </source>
</evidence>
<sequence>MTVGMVLCLVIPTGLFIWLMVALAGVVTVELKAAFGHEGTPGTATVVSCEPYTVGTGRSRRTNYDCEVHFVFDDRSKQPIVVDTVPEVEVGEVFAGVLTPEGDRVLPTGERGVWRAILVPSGIAFGLAAMAFLCALMTRSRKAIIWTGALGTPLLVAMIVAIVVGT</sequence>
<gene>
    <name evidence="2" type="ORF">GCM10017600_02530</name>
</gene>
<protein>
    <recommendedName>
        <fullName evidence="4">DUF3592 domain-containing protein</fullName>
    </recommendedName>
</protein>
<reference evidence="2" key="1">
    <citation type="journal article" date="2014" name="Int. J. Syst. Evol. Microbiol.">
        <title>Complete genome sequence of Corynebacterium casei LMG S-19264T (=DSM 44701T), isolated from a smear-ripened cheese.</title>
        <authorList>
            <consortium name="US DOE Joint Genome Institute (JGI-PGF)"/>
            <person name="Walter F."/>
            <person name="Albersmeier A."/>
            <person name="Kalinowski J."/>
            <person name="Ruckert C."/>
        </authorList>
    </citation>
    <scope>NUCLEOTIDE SEQUENCE</scope>
    <source>
        <strain evidence="2">VKM Ac-2007</strain>
    </source>
</reference>
<reference evidence="2" key="2">
    <citation type="submission" date="2023-01" db="EMBL/GenBank/DDBJ databases">
        <authorList>
            <person name="Sun Q."/>
            <person name="Evtushenko L."/>
        </authorList>
    </citation>
    <scope>NUCLEOTIDE SEQUENCE</scope>
    <source>
        <strain evidence="2">VKM Ac-2007</strain>
    </source>
</reference>
<accession>A0A9W6HWG4</accession>
<comment type="caution">
    <text evidence="2">The sequence shown here is derived from an EMBL/GenBank/DDBJ whole genome shotgun (WGS) entry which is preliminary data.</text>
</comment>
<dbReference type="EMBL" id="BSEV01000001">
    <property type="protein sequence ID" value="GLK06848.1"/>
    <property type="molecule type" value="Genomic_DNA"/>
</dbReference>
<keyword evidence="1" id="KW-0812">Transmembrane</keyword>
<evidence type="ECO:0008006" key="4">
    <source>
        <dbReference type="Google" id="ProtNLM"/>
    </source>
</evidence>
<dbReference type="Proteomes" id="UP001143474">
    <property type="component" value="Unassembled WGS sequence"/>
</dbReference>
<name>A0A9W6HWG4_9ACTN</name>
<organism evidence="2 3">
    <name type="scientific">Streptosporangium carneum</name>
    <dbReference type="NCBI Taxonomy" id="47481"/>
    <lineage>
        <taxon>Bacteria</taxon>
        <taxon>Bacillati</taxon>
        <taxon>Actinomycetota</taxon>
        <taxon>Actinomycetes</taxon>
        <taxon>Streptosporangiales</taxon>
        <taxon>Streptosporangiaceae</taxon>
        <taxon>Streptosporangium</taxon>
    </lineage>
</organism>